<dbReference type="PANTHER" id="PTHR31234">
    <property type="entry name" value="LATE EMBRYOGENESIS ABUNDANT (LEA) HYDROXYPROLINE-RICH GLYCOPROTEIN FAMILY"/>
    <property type="match status" value="1"/>
</dbReference>
<keyword evidence="8" id="KW-1185">Reference proteome</keyword>
<dbReference type="Pfam" id="PF03168">
    <property type="entry name" value="LEA_2"/>
    <property type="match status" value="1"/>
</dbReference>
<accession>A0A5J4ZML7</accession>
<proteinExistence type="predicted"/>
<evidence type="ECO:0000256" key="5">
    <source>
        <dbReference type="SAM" id="Phobius"/>
    </source>
</evidence>
<keyword evidence="3 5" id="KW-1133">Transmembrane helix</keyword>
<evidence type="ECO:0000256" key="2">
    <source>
        <dbReference type="ARBA" id="ARBA00022692"/>
    </source>
</evidence>
<evidence type="ECO:0000256" key="1">
    <source>
        <dbReference type="ARBA" id="ARBA00004167"/>
    </source>
</evidence>
<dbReference type="PANTHER" id="PTHR31234:SF55">
    <property type="entry name" value="LATE EMBRYOGENESIS ABUNDANT (LEA) HYDROXYPROLINE-RICH GLYCOPROTEIN FAMILY"/>
    <property type="match status" value="1"/>
</dbReference>
<dbReference type="InterPro" id="IPR004864">
    <property type="entry name" value="LEA_2"/>
</dbReference>
<dbReference type="EMBL" id="CM018050">
    <property type="protein sequence ID" value="KAA8518467.1"/>
    <property type="molecule type" value="Genomic_DNA"/>
</dbReference>
<keyword evidence="4 5" id="KW-0472">Membrane</keyword>
<name>A0A5J4ZML7_9ASTE</name>
<dbReference type="AlphaFoldDB" id="A0A5J4ZML7"/>
<organism evidence="7 8">
    <name type="scientific">Nyssa sinensis</name>
    <dbReference type="NCBI Taxonomy" id="561372"/>
    <lineage>
        <taxon>Eukaryota</taxon>
        <taxon>Viridiplantae</taxon>
        <taxon>Streptophyta</taxon>
        <taxon>Embryophyta</taxon>
        <taxon>Tracheophyta</taxon>
        <taxon>Spermatophyta</taxon>
        <taxon>Magnoliopsida</taxon>
        <taxon>eudicotyledons</taxon>
        <taxon>Gunneridae</taxon>
        <taxon>Pentapetalae</taxon>
        <taxon>asterids</taxon>
        <taxon>Cornales</taxon>
        <taxon>Nyssaceae</taxon>
        <taxon>Nyssa</taxon>
    </lineage>
</organism>
<comment type="subcellular location">
    <subcellularLocation>
        <location evidence="1">Membrane</location>
        <topology evidence="1">Single-pass membrane protein</topology>
    </subcellularLocation>
</comment>
<dbReference type="Proteomes" id="UP000325577">
    <property type="component" value="Linkage Group LG7"/>
</dbReference>
<gene>
    <name evidence="7" type="ORF">F0562_015941</name>
</gene>
<dbReference type="GO" id="GO:0005886">
    <property type="term" value="C:plasma membrane"/>
    <property type="evidence" value="ECO:0007669"/>
    <property type="project" value="TreeGrafter"/>
</dbReference>
<evidence type="ECO:0000256" key="3">
    <source>
        <dbReference type="ARBA" id="ARBA00022989"/>
    </source>
</evidence>
<keyword evidence="2 5" id="KW-0812">Transmembrane</keyword>
<dbReference type="OrthoDB" id="695142at2759"/>
<evidence type="ECO:0000313" key="7">
    <source>
        <dbReference type="EMBL" id="KAA8518467.1"/>
    </source>
</evidence>
<evidence type="ECO:0000259" key="6">
    <source>
        <dbReference type="Pfam" id="PF03168"/>
    </source>
</evidence>
<sequence length="255" mass="28058">MASTSDEQNKPVIGYPAQPGQVATGYPQFAPPTNSAHPYAAAPPPPSAFYTTAVTAPYQNYPDRLLCSSFLRCLIVTVLTVFLIMGAVFFIVWLVLRPRLPEFRVASASVSPLNATASELTATWDFSILVTNPNGKLTVFYDRLDTTVFYGDDFLLSQTELPPFSQTKKNQTILHARLAVDGANVGDDVARSILGDRNRGSELCSIRLKNARLIYEELTWVLLCWTFAKSGFLDGAIFVYAASYTFRNCISGFGK</sequence>
<dbReference type="GO" id="GO:0098542">
    <property type="term" value="P:defense response to other organism"/>
    <property type="evidence" value="ECO:0007669"/>
    <property type="project" value="InterPro"/>
</dbReference>
<evidence type="ECO:0000256" key="4">
    <source>
        <dbReference type="ARBA" id="ARBA00023136"/>
    </source>
</evidence>
<feature type="transmembrane region" description="Helical" evidence="5">
    <location>
        <begin position="69"/>
        <end position="96"/>
    </location>
</feature>
<dbReference type="InterPro" id="IPR044839">
    <property type="entry name" value="NDR1-like"/>
</dbReference>
<feature type="domain" description="Late embryogenesis abundant protein LEA-2 subgroup" evidence="6">
    <location>
        <begin position="128"/>
        <end position="192"/>
    </location>
</feature>
<reference evidence="7 8" key="1">
    <citation type="submission" date="2019-09" db="EMBL/GenBank/DDBJ databases">
        <title>A chromosome-level genome assembly of the Chinese tupelo Nyssa sinensis.</title>
        <authorList>
            <person name="Yang X."/>
            <person name="Kang M."/>
            <person name="Yang Y."/>
            <person name="Xiong H."/>
            <person name="Wang M."/>
            <person name="Zhang Z."/>
            <person name="Wang Z."/>
            <person name="Wu H."/>
            <person name="Ma T."/>
            <person name="Liu J."/>
            <person name="Xi Z."/>
        </authorList>
    </citation>
    <scope>NUCLEOTIDE SEQUENCE [LARGE SCALE GENOMIC DNA]</scope>
    <source>
        <strain evidence="7">J267</strain>
        <tissue evidence="7">Leaf</tissue>
    </source>
</reference>
<protein>
    <recommendedName>
        <fullName evidence="6">Late embryogenesis abundant protein LEA-2 subgroup domain-containing protein</fullName>
    </recommendedName>
</protein>
<evidence type="ECO:0000313" key="8">
    <source>
        <dbReference type="Proteomes" id="UP000325577"/>
    </source>
</evidence>